<dbReference type="PROSITE" id="PS51257">
    <property type="entry name" value="PROKAR_LIPOPROTEIN"/>
    <property type="match status" value="1"/>
</dbReference>
<keyword evidence="4" id="KW-1185">Reference proteome</keyword>
<dbReference type="STRING" id="47884.SAMN04490203_2446"/>
<dbReference type="PATRIC" id="fig|47884.3.peg.1886"/>
<dbReference type="Proteomes" id="UP000036395">
    <property type="component" value="Unassembled WGS sequence"/>
</dbReference>
<dbReference type="AlphaFoldDB" id="A0A0J6GKI9"/>
<reference evidence="1 3" key="1">
    <citation type="submission" date="2015-02" db="EMBL/GenBank/DDBJ databases">
        <title>Pseudomonas helleri sp. nov. and Pseudomonas weihenstephanensis sp. nov., isolated from raw cows milk.</title>
        <authorList>
            <person name="von Neubeck M."/>
            <person name="Huptas C."/>
            <person name="Wenning M."/>
            <person name="Scherer S."/>
        </authorList>
    </citation>
    <scope>NUCLEOTIDE SEQUENCE [LARGE SCALE GENOMIC DNA]</scope>
    <source>
        <strain evidence="1 3">DSM 21104</strain>
    </source>
</reference>
<evidence type="ECO:0000313" key="2">
    <source>
        <dbReference type="EMBL" id="SEC45511.1"/>
    </source>
</evidence>
<keyword evidence="1" id="KW-0449">Lipoprotein</keyword>
<reference evidence="2 4" key="2">
    <citation type="submission" date="2016-10" db="EMBL/GenBank/DDBJ databases">
        <authorList>
            <person name="Varghese N."/>
            <person name="Submissions S."/>
        </authorList>
    </citation>
    <scope>NUCLEOTIDE SEQUENCE [LARGE SCALE GENOMIC DNA]</scope>
    <source>
        <strain evidence="2 4">BS3652</strain>
    </source>
</reference>
<dbReference type="EMBL" id="JYLA01000003">
    <property type="protein sequence ID" value="KMM85176.1"/>
    <property type="molecule type" value="Genomic_DNA"/>
</dbReference>
<protein>
    <submittedName>
        <fullName evidence="1">Lipoprotein</fullName>
    </submittedName>
</protein>
<dbReference type="EMBL" id="FNRS01000001">
    <property type="protein sequence ID" value="SEC45511.1"/>
    <property type="molecule type" value="Genomic_DNA"/>
</dbReference>
<dbReference type="OrthoDB" id="6888982at2"/>
<sequence length="116" mass="12399">MKWGVLVAVLALGGCASVTDIEQTLPTMSVISGKKPQAYAECLVQQLESTRKPPQIEPHKEGLRIIIPQKMTSGPTAVVDIEERSGGSSIKVYESMANVPVRPSDIRNAATHCISG</sequence>
<dbReference type="Proteomes" id="UP000183155">
    <property type="component" value="Unassembled WGS sequence"/>
</dbReference>
<name>A0A0J6GKI9_PSETA</name>
<evidence type="ECO:0000313" key="4">
    <source>
        <dbReference type="Proteomes" id="UP000183155"/>
    </source>
</evidence>
<dbReference type="RefSeq" id="WP_048379729.1">
    <property type="nucleotide sequence ID" value="NZ_FNRS01000001.1"/>
</dbReference>
<evidence type="ECO:0000313" key="3">
    <source>
        <dbReference type="Proteomes" id="UP000036395"/>
    </source>
</evidence>
<organism evidence="1 3">
    <name type="scientific">Pseudomonas taetrolens</name>
    <dbReference type="NCBI Taxonomy" id="47884"/>
    <lineage>
        <taxon>Bacteria</taxon>
        <taxon>Pseudomonadati</taxon>
        <taxon>Pseudomonadota</taxon>
        <taxon>Gammaproteobacteria</taxon>
        <taxon>Pseudomonadales</taxon>
        <taxon>Pseudomonadaceae</taxon>
        <taxon>Pseudomonas</taxon>
    </lineage>
</organism>
<comment type="caution">
    <text evidence="1">The sequence shown here is derived from an EMBL/GenBank/DDBJ whole genome shotgun (WGS) entry which is preliminary data.</text>
</comment>
<gene>
    <name evidence="2" type="ORF">SAMN04490203_2446</name>
    <name evidence="1" type="ORF">TU78_07380</name>
</gene>
<evidence type="ECO:0000313" key="1">
    <source>
        <dbReference type="EMBL" id="KMM85176.1"/>
    </source>
</evidence>
<proteinExistence type="predicted"/>
<accession>A0A0J6GKI9</accession>